<evidence type="ECO:0000256" key="1">
    <source>
        <dbReference type="SAM" id="MobiDB-lite"/>
    </source>
</evidence>
<dbReference type="GO" id="GO:0005524">
    <property type="term" value="F:ATP binding"/>
    <property type="evidence" value="ECO:0007669"/>
    <property type="project" value="InterPro"/>
</dbReference>
<dbReference type="GO" id="GO:0004672">
    <property type="term" value="F:protein kinase activity"/>
    <property type="evidence" value="ECO:0007669"/>
    <property type="project" value="InterPro"/>
</dbReference>
<evidence type="ECO:0000313" key="3">
    <source>
        <dbReference type="EMBL" id="KAF2818667.1"/>
    </source>
</evidence>
<proteinExistence type="predicted"/>
<accession>A0A6A6ZEQ6</accession>
<dbReference type="PROSITE" id="PS50011">
    <property type="entry name" value="PROTEIN_KINASE_DOM"/>
    <property type="match status" value="1"/>
</dbReference>
<evidence type="ECO:0000259" key="2">
    <source>
        <dbReference type="PROSITE" id="PS50011"/>
    </source>
</evidence>
<dbReference type="OrthoDB" id="3693664at2759"/>
<organism evidence="3 4">
    <name type="scientific">Ophiobolus disseminans</name>
    <dbReference type="NCBI Taxonomy" id="1469910"/>
    <lineage>
        <taxon>Eukaryota</taxon>
        <taxon>Fungi</taxon>
        <taxon>Dikarya</taxon>
        <taxon>Ascomycota</taxon>
        <taxon>Pezizomycotina</taxon>
        <taxon>Dothideomycetes</taxon>
        <taxon>Pleosporomycetidae</taxon>
        <taxon>Pleosporales</taxon>
        <taxon>Pleosporineae</taxon>
        <taxon>Phaeosphaeriaceae</taxon>
        <taxon>Ophiobolus</taxon>
    </lineage>
</organism>
<protein>
    <recommendedName>
        <fullName evidence="2">Protein kinase domain-containing protein</fullName>
    </recommendedName>
</protein>
<evidence type="ECO:0000313" key="4">
    <source>
        <dbReference type="Proteomes" id="UP000799424"/>
    </source>
</evidence>
<dbReference type="EMBL" id="MU006250">
    <property type="protein sequence ID" value="KAF2818667.1"/>
    <property type="molecule type" value="Genomic_DNA"/>
</dbReference>
<keyword evidence="4" id="KW-1185">Reference proteome</keyword>
<feature type="compositionally biased region" description="Polar residues" evidence="1">
    <location>
        <begin position="72"/>
        <end position="87"/>
    </location>
</feature>
<name>A0A6A6ZEQ6_9PLEO</name>
<dbReference type="InterPro" id="IPR000719">
    <property type="entry name" value="Prot_kinase_dom"/>
</dbReference>
<gene>
    <name evidence="3" type="ORF">CC86DRAFT_413787</name>
</gene>
<feature type="domain" description="Protein kinase" evidence="2">
    <location>
        <begin position="167"/>
        <end position="353"/>
    </location>
</feature>
<feature type="region of interest" description="Disordered" evidence="1">
    <location>
        <begin position="71"/>
        <end position="106"/>
    </location>
</feature>
<sequence length="353" mass="40274">MPPRKRAAAAAAASDPKFENEVGYYKAAYRARIKAVRPTWNNVQITGTLAWMWMHLSADERQLSADQRLNDDQNLPATDDSTIPSNNELEPQPEPEPEPEPEPAADAELDLEPPLTKVKINTTAFAFWPDESALEDPLPDIEDDSDMDEWLRAGLSDPGREADGRRWYGTHFLGRGSTGRISLWLRVDDTKLVQERIAVRDVDNTDLRDWTNPIKWHLYLQSFRAISQSNDVFTPAMDTRFAEYDKMTGIGQWYDKDISDNPPEVIPELFIWSLFDQLVDAFSILGTGGDEVPGSFEWDEIRHKDVHLSNIFVKKREGATGERLESTRGDDWFVLYEAKHFPNIVLADFHVVL</sequence>
<feature type="compositionally biased region" description="Acidic residues" evidence="1">
    <location>
        <begin position="91"/>
        <end position="106"/>
    </location>
</feature>
<dbReference type="Proteomes" id="UP000799424">
    <property type="component" value="Unassembled WGS sequence"/>
</dbReference>
<dbReference type="AlphaFoldDB" id="A0A6A6ZEQ6"/>
<reference evidence="3" key="1">
    <citation type="journal article" date="2020" name="Stud. Mycol.">
        <title>101 Dothideomycetes genomes: a test case for predicting lifestyles and emergence of pathogens.</title>
        <authorList>
            <person name="Haridas S."/>
            <person name="Albert R."/>
            <person name="Binder M."/>
            <person name="Bloem J."/>
            <person name="Labutti K."/>
            <person name="Salamov A."/>
            <person name="Andreopoulos B."/>
            <person name="Baker S."/>
            <person name="Barry K."/>
            <person name="Bills G."/>
            <person name="Bluhm B."/>
            <person name="Cannon C."/>
            <person name="Castanera R."/>
            <person name="Culley D."/>
            <person name="Daum C."/>
            <person name="Ezra D."/>
            <person name="Gonzalez J."/>
            <person name="Henrissat B."/>
            <person name="Kuo A."/>
            <person name="Liang C."/>
            <person name="Lipzen A."/>
            <person name="Lutzoni F."/>
            <person name="Magnuson J."/>
            <person name="Mondo S."/>
            <person name="Nolan M."/>
            <person name="Ohm R."/>
            <person name="Pangilinan J."/>
            <person name="Park H.-J."/>
            <person name="Ramirez L."/>
            <person name="Alfaro M."/>
            <person name="Sun H."/>
            <person name="Tritt A."/>
            <person name="Yoshinaga Y."/>
            <person name="Zwiers L.-H."/>
            <person name="Turgeon B."/>
            <person name="Goodwin S."/>
            <person name="Spatafora J."/>
            <person name="Crous P."/>
            <person name="Grigoriev I."/>
        </authorList>
    </citation>
    <scope>NUCLEOTIDE SEQUENCE</scope>
    <source>
        <strain evidence="3">CBS 113818</strain>
    </source>
</reference>